<dbReference type="RefSeq" id="WP_146320322.1">
    <property type="nucleotide sequence ID" value="NZ_VCQV01000042.1"/>
</dbReference>
<feature type="transmembrane region" description="Helical" evidence="2">
    <location>
        <begin position="78"/>
        <end position="101"/>
    </location>
</feature>
<dbReference type="Proteomes" id="UP000320244">
    <property type="component" value="Unassembled WGS sequence"/>
</dbReference>
<keyword evidence="2" id="KW-0812">Transmembrane</keyword>
<keyword evidence="2" id="KW-1133">Transmembrane helix</keyword>
<feature type="transmembrane region" description="Helical" evidence="2">
    <location>
        <begin position="196"/>
        <end position="227"/>
    </location>
</feature>
<dbReference type="Pfam" id="PF25231">
    <property type="entry name" value="DUF7847"/>
    <property type="match status" value="1"/>
</dbReference>
<feature type="transmembrane region" description="Helical" evidence="2">
    <location>
        <begin position="160"/>
        <end position="190"/>
    </location>
</feature>
<keyword evidence="2" id="KW-0472">Membrane</keyword>
<feature type="transmembrane region" description="Helical" evidence="2">
    <location>
        <begin position="295"/>
        <end position="322"/>
    </location>
</feature>
<dbReference type="OrthoDB" id="121140at2"/>
<sequence>MTNGWTSPSGDDGRAPTPQYGQPGPPQWGPGAPPYPGGFAPPMSPKPGVIPLRPLTLSDIFEGSIATIRGNPGATIGFALILGLIVTVPVAAAMVVVAQIPTTSQGVGVGLTVLVAYGGKFIWAFGDLLLTGMLMVVLSEAVLGRRMAIGAAWARFRPRFWALIGLTLLITLAVALSILLLVLLIVLIYATLGSTAAIIVGVLAGIGWFLTLAFSFIRLSLAAPALVLERIGPIPACKRSWALSRHQFWRILGISLLAAVVVGFIGGILSAVITFGTEAIAMTATSGTAVLTTTLLVSTVAGTLISALTAPFQAHVTGLLYLDQRIRKEALDVTLIAAADPKASVSR</sequence>
<reference evidence="4 5" key="1">
    <citation type="submission" date="2019-05" db="EMBL/GenBank/DDBJ databases">
        <authorList>
            <person name="Lee S.D."/>
        </authorList>
    </citation>
    <scope>NUCLEOTIDE SEQUENCE [LARGE SCALE GENOMIC DNA]</scope>
    <source>
        <strain evidence="4 5">C5-26</strain>
    </source>
</reference>
<organism evidence="4 5">
    <name type="scientific">Leekyejoonella antrihumi</name>
    <dbReference type="NCBI Taxonomy" id="1660198"/>
    <lineage>
        <taxon>Bacteria</taxon>
        <taxon>Bacillati</taxon>
        <taxon>Actinomycetota</taxon>
        <taxon>Actinomycetes</taxon>
        <taxon>Micrococcales</taxon>
        <taxon>Dermacoccaceae</taxon>
        <taxon>Leekyejoonella</taxon>
    </lineage>
</organism>
<name>A0A563DT53_9MICO</name>
<feature type="region of interest" description="Disordered" evidence="1">
    <location>
        <begin position="1"/>
        <end position="40"/>
    </location>
</feature>
<reference evidence="4 5" key="2">
    <citation type="submission" date="2019-08" db="EMBL/GenBank/DDBJ databases">
        <title>Jejuicoccus antrihumi gen. nov., sp. nov., a new member of the family Dermacoccaceae isolated from a cave.</title>
        <authorList>
            <person name="Schumann P."/>
            <person name="Kim I.S."/>
        </authorList>
    </citation>
    <scope>NUCLEOTIDE SEQUENCE [LARGE SCALE GENOMIC DNA]</scope>
    <source>
        <strain evidence="4 5">C5-26</strain>
    </source>
</reference>
<dbReference type="InterPro" id="IPR057169">
    <property type="entry name" value="DUF7847"/>
</dbReference>
<feature type="transmembrane region" description="Helical" evidence="2">
    <location>
        <begin position="248"/>
        <end position="275"/>
    </location>
</feature>
<evidence type="ECO:0000256" key="1">
    <source>
        <dbReference type="SAM" id="MobiDB-lite"/>
    </source>
</evidence>
<feature type="compositionally biased region" description="Pro residues" evidence="1">
    <location>
        <begin position="23"/>
        <end position="36"/>
    </location>
</feature>
<evidence type="ECO:0000313" key="4">
    <source>
        <dbReference type="EMBL" id="TWP33430.1"/>
    </source>
</evidence>
<evidence type="ECO:0000313" key="5">
    <source>
        <dbReference type="Proteomes" id="UP000320244"/>
    </source>
</evidence>
<gene>
    <name evidence="4" type="ORF">FGL98_21365</name>
</gene>
<dbReference type="AlphaFoldDB" id="A0A563DT53"/>
<proteinExistence type="predicted"/>
<evidence type="ECO:0000259" key="3">
    <source>
        <dbReference type="Pfam" id="PF25231"/>
    </source>
</evidence>
<keyword evidence="5" id="KW-1185">Reference proteome</keyword>
<feature type="domain" description="DUF7847" evidence="3">
    <location>
        <begin position="90"/>
        <end position="312"/>
    </location>
</feature>
<protein>
    <recommendedName>
        <fullName evidence="3">DUF7847 domain-containing protein</fullName>
    </recommendedName>
</protein>
<evidence type="ECO:0000256" key="2">
    <source>
        <dbReference type="SAM" id="Phobius"/>
    </source>
</evidence>
<accession>A0A563DT53</accession>
<feature type="transmembrane region" description="Helical" evidence="2">
    <location>
        <begin position="121"/>
        <end position="139"/>
    </location>
</feature>
<comment type="caution">
    <text evidence="4">The sequence shown here is derived from an EMBL/GenBank/DDBJ whole genome shotgun (WGS) entry which is preliminary data.</text>
</comment>
<dbReference type="EMBL" id="VCQV01000042">
    <property type="protein sequence ID" value="TWP33430.1"/>
    <property type="molecule type" value="Genomic_DNA"/>
</dbReference>